<accession>A0A2B7XB94</accession>
<feature type="chain" id="PRO_5012383183" description="Extracellular membrane protein CFEM domain-containing protein" evidence="1">
    <location>
        <begin position="20"/>
        <end position="110"/>
    </location>
</feature>
<feature type="signal peptide" evidence="1">
    <location>
        <begin position="1"/>
        <end position="19"/>
    </location>
</feature>
<dbReference type="OrthoDB" id="4188586at2759"/>
<evidence type="ECO:0000256" key="1">
    <source>
        <dbReference type="SAM" id="SignalP"/>
    </source>
</evidence>
<evidence type="ECO:0008006" key="4">
    <source>
        <dbReference type="Google" id="ProtNLM"/>
    </source>
</evidence>
<evidence type="ECO:0000313" key="3">
    <source>
        <dbReference type="Proteomes" id="UP000224080"/>
    </source>
</evidence>
<keyword evidence="3" id="KW-1185">Reference proteome</keyword>
<sequence length="110" mass="12381">MKLSIAIPVLLSAPLGVFAAQQEPGVWKKCAYSLYCKNHDECRQAADCHNQALNHYSGYIFCGIGAWEYETCWVYAARPKNRAVRGLEENANATEPVIEARDEDEDELDE</sequence>
<gene>
    <name evidence="2" type="ORF">GX51_02593</name>
</gene>
<organism evidence="2 3">
    <name type="scientific">Blastomyces parvus</name>
    <dbReference type="NCBI Taxonomy" id="2060905"/>
    <lineage>
        <taxon>Eukaryota</taxon>
        <taxon>Fungi</taxon>
        <taxon>Dikarya</taxon>
        <taxon>Ascomycota</taxon>
        <taxon>Pezizomycotina</taxon>
        <taxon>Eurotiomycetes</taxon>
        <taxon>Eurotiomycetidae</taxon>
        <taxon>Onygenales</taxon>
        <taxon>Ajellomycetaceae</taxon>
        <taxon>Blastomyces</taxon>
    </lineage>
</organism>
<proteinExistence type="predicted"/>
<dbReference type="EMBL" id="PDNC01000025">
    <property type="protein sequence ID" value="PGH06002.1"/>
    <property type="molecule type" value="Genomic_DNA"/>
</dbReference>
<dbReference type="AlphaFoldDB" id="A0A2B7XB94"/>
<comment type="caution">
    <text evidence="2">The sequence shown here is derived from an EMBL/GenBank/DDBJ whole genome shotgun (WGS) entry which is preliminary data.</text>
</comment>
<keyword evidence="1" id="KW-0732">Signal</keyword>
<evidence type="ECO:0000313" key="2">
    <source>
        <dbReference type="EMBL" id="PGH06002.1"/>
    </source>
</evidence>
<dbReference type="Proteomes" id="UP000224080">
    <property type="component" value="Unassembled WGS sequence"/>
</dbReference>
<reference evidence="2 3" key="1">
    <citation type="submission" date="2017-10" db="EMBL/GenBank/DDBJ databases">
        <title>Comparative genomics in systemic dimorphic fungi from Ajellomycetaceae.</title>
        <authorList>
            <person name="Munoz J.F."/>
            <person name="Mcewen J.G."/>
            <person name="Clay O.K."/>
            <person name="Cuomo C.A."/>
        </authorList>
    </citation>
    <scope>NUCLEOTIDE SEQUENCE [LARGE SCALE GENOMIC DNA]</scope>
    <source>
        <strain evidence="2 3">UAMH130</strain>
    </source>
</reference>
<protein>
    <recommendedName>
        <fullName evidence="4">Extracellular membrane protein CFEM domain-containing protein</fullName>
    </recommendedName>
</protein>
<name>A0A2B7XB94_9EURO</name>